<dbReference type="AlphaFoldDB" id="A0A2R6NXZ4"/>
<gene>
    <name evidence="2" type="ORF">PHLCEN_2v6979</name>
</gene>
<sequence length="58" mass="6549">MPSLFSAILSLCAAFILLLVAYFVHLVFISPRNNPLRKLPGPPSDRLLELRHMSLVME</sequence>
<accession>A0A2R6NXZ4</accession>
<protein>
    <submittedName>
        <fullName evidence="2">Uncharacterized protein</fullName>
    </submittedName>
</protein>
<feature type="transmembrane region" description="Helical" evidence="1">
    <location>
        <begin position="6"/>
        <end position="29"/>
    </location>
</feature>
<evidence type="ECO:0000313" key="2">
    <source>
        <dbReference type="EMBL" id="PSR79568.1"/>
    </source>
</evidence>
<name>A0A2R6NXZ4_9APHY</name>
<evidence type="ECO:0000313" key="3">
    <source>
        <dbReference type="Proteomes" id="UP000186601"/>
    </source>
</evidence>
<evidence type="ECO:0000256" key="1">
    <source>
        <dbReference type="SAM" id="Phobius"/>
    </source>
</evidence>
<keyword evidence="3" id="KW-1185">Reference proteome</keyword>
<proteinExistence type="predicted"/>
<keyword evidence="1" id="KW-0472">Membrane</keyword>
<comment type="caution">
    <text evidence="2">The sequence shown here is derived from an EMBL/GenBank/DDBJ whole genome shotgun (WGS) entry which is preliminary data.</text>
</comment>
<keyword evidence="1" id="KW-1133">Transmembrane helix</keyword>
<dbReference type="Proteomes" id="UP000186601">
    <property type="component" value="Unassembled WGS sequence"/>
</dbReference>
<keyword evidence="1" id="KW-0812">Transmembrane</keyword>
<reference evidence="2 3" key="1">
    <citation type="submission" date="2018-02" db="EMBL/GenBank/DDBJ databases">
        <title>Genome sequence of the basidiomycete white-rot fungus Phlebia centrifuga.</title>
        <authorList>
            <person name="Granchi Z."/>
            <person name="Peng M."/>
            <person name="de Vries R.P."/>
            <person name="Hilden K."/>
            <person name="Makela M.R."/>
            <person name="Grigoriev I."/>
            <person name="Riley R."/>
        </authorList>
    </citation>
    <scope>NUCLEOTIDE SEQUENCE [LARGE SCALE GENOMIC DNA]</scope>
    <source>
        <strain evidence="2 3">FBCC195</strain>
    </source>
</reference>
<organism evidence="2 3">
    <name type="scientific">Hermanssonia centrifuga</name>
    <dbReference type="NCBI Taxonomy" id="98765"/>
    <lineage>
        <taxon>Eukaryota</taxon>
        <taxon>Fungi</taxon>
        <taxon>Dikarya</taxon>
        <taxon>Basidiomycota</taxon>
        <taxon>Agaricomycotina</taxon>
        <taxon>Agaricomycetes</taxon>
        <taxon>Polyporales</taxon>
        <taxon>Meruliaceae</taxon>
        <taxon>Hermanssonia</taxon>
    </lineage>
</organism>
<dbReference type="EMBL" id="MLYV02000692">
    <property type="protein sequence ID" value="PSR79568.1"/>
    <property type="molecule type" value="Genomic_DNA"/>
</dbReference>